<dbReference type="PROSITE" id="PS51257">
    <property type="entry name" value="PROKAR_LIPOPROTEIN"/>
    <property type="match status" value="1"/>
</dbReference>
<feature type="signal peptide" evidence="8">
    <location>
        <begin position="1"/>
        <end position="16"/>
    </location>
</feature>
<evidence type="ECO:0000256" key="4">
    <source>
        <dbReference type="ARBA" id="ARBA00022729"/>
    </source>
</evidence>
<evidence type="ECO:0000256" key="7">
    <source>
        <dbReference type="RuleBase" id="RU361153"/>
    </source>
</evidence>
<dbReference type="GO" id="GO:0005576">
    <property type="term" value="C:extracellular region"/>
    <property type="evidence" value="ECO:0007669"/>
    <property type="project" value="InterPro"/>
</dbReference>
<dbReference type="InterPro" id="IPR000254">
    <property type="entry name" value="CBD"/>
</dbReference>
<dbReference type="Gene3D" id="3.20.20.80">
    <property type="entry name" value="Glycosidases"/>
    <property type="match status" value="2"/>
</dbReference>
<evidence type="ECO:0000313" key="10">
    <source>
        <dbReference type="EMBL" id="CAI4212817.1"/>
    </source>
</evidence>
<comment type="catalytic activity">
    <reaction evidence="1">
        <text>Endohydrolysis of (1-&gt;4)-beta-D-glucosidic linkages in cellulose, lichenin and cereal beta-D-glucans.</text>
        <dbReference type="EC" id="3.2.1.4"/>
    </reaction>
</comment>
<dbReference type="InterPro" id="IPR035971">
    <property type="entry name" value="CBD_sf"/>
</dbReference>
<reference evidence="10" key="1">
    <citation type="submission" date="2022-11" db="EMBL/GenBank/DDBJ databases">
        <authorList>
            <person name="Scott C."/>
            <person name="Bruce N."/>
        </authorList>
    </citation>
    <scope>NUCLEOTIDE SEQUENCE</scope>
</reference>
<evidence type="ECO:0000256" key="5">
    <source>
        <dbReference type="ARBA" id="ARBA00022801"/>
    </source>
</evidence>
<dbReference type="Pfam" id="PF00734">
    <property type="entry name" value="CBM_1"/>
    <property type="match status" value="1"/>
</dbReference>
<dbReference type="GO" id="GO:0008810">
    <property type="term" value="F:cellulase activity"/>
    <property type="evidence" value="ECO:0007669"/>
    <property type="project" value="UniProtKB-EC"/>
</dbReference>
<proteinExistence type="inferred from homology"/>
<dbReference type="PROSITE" id="PS00562">
    <property type="entry name" value="CBM1_1"/>
    <property type="match status" value="1"/>
</dbReference>
<comment type="caution">
    <text evidence="10">The sequence shown here is derived from an EMBL/GenBank/DDBJ whole genome shotgun (WGS) entry which is preliminary data.</text>
</comment>
<dbReference type="PROSITE" id="PS51164">
    <property type="entry name" value="CBM1_2"/>
    <property type="match status" value="1"/>
</dbReference>
<dbReference type="Proteomes" id="UP000838763">
    <property type="component" value="Unassembled WGS sequence"/>
</dbReference>
<dbReference type="AlphaFoldDB" id="A0A9P1M7S4"/>
<protein>
    <recommendedName>
        <fullName evidence="3">cellulase</fullName>
        <ecNumber evidence="3">3.2.1.4</ecNumber>
    </recommendedName>
</protein>
<evidence type="ECO:0000256" key="8">
    <source>
        <dbReference type="SAM" id="SignalP"/>
    </source>
</evidence>
<dbReference type="OrthoDB" id="5823761at2759"/>
<dbReference type="Pfam" id="PF00150">
    <property type="entry name" value="Cellulase"/>
    <property type="match status" value="1"/>
</dbReference>
<dbReference type="GO" id="GO:0030248">
    <property type="term" value="F:cellulose binding"/>
    <property type="evidence" value="ECO:0007669"/>
    <property type="project" value="InterPro"/>
</dbReference>
<keyword evidence="5 7" id="KW-0378">Hydrolase</keyword>
<dbReference type="InterPro" id="IPR017853">
    <property type="entry name" value="GH"/>
</dbReference>
<evidence type="ECO:0000256" key="6">
    <source>
        <dbReference type="ARBA" id="ARBA00023295"/>
    </source>
</evidence>
<evidence type="ECO:0000256" key="1">
    <source>
        <dbReference type="ARBA" id="ARBA00000966"/>
    </source>
</evidence>
<evidence type="ECO:0000256" key="2">
    <source>
        <dbReference type="ARBA" id="ARBA00005641"/>
    </source>
</evidence>
<dbReference type="GO" id="GO:0009251">
    <property type="term" value="P:glucan catabolic process"/>
    <property type="evidence" value="ECO:0007669"/>
    <property type="project" value="TreeGrafter"/>
</dbReference>
<dbReference type="SMART" id="SM00236">
    <property type="entry name" value="fCBD"/>
    <property type="match status" value="1"/>
</dbReference>
<dbReference type="PANTHER" id="PTHR34142:SF1">
    <property type="entry name" value="GLYCOSIDE HYDROLASE FAMILY 5 DOMAIN-CONTAINING PROTEIN"/>
    <property type="match status" value="1"/>
</dbReference>
<evidence type="ECO:0000256" key="3">
    <source>
        <dbReference type="ARBA" id="ARBA00012601"/>
    </source>
</evidence>
<dbReference type="InterPro" id="IPR001547">
    <property type="entry name" value="Glyco_hydro_5"/>
</dbReference>
<dbReference type="SUPFAM" id="SSF57180">
    <property type="entry name" value="Cellulose-binding domain"/>
    <property type="match status" value="1"/>
</dbReference>
<evidence type="ECO:0000313" key="11">
    <source>
        <dbReference type="Proteomes" id="UP000838763"/>
    </source>
</evidence>
<accession>A0A9P1M7S4</accession>
<gene>
    <name evidence="10" type="ORF">PPNO1_LOCUS2565</name>
</gene>
<name>A0A9P1M7S4_9PEZI</name>
<keyword evidence="4 8" id="KW-0732">Signal</keyword>
<evidence type="ECO:0000259" key="9">
    <source>
        <dbReference type="PROSITE" id="PS51164"/>
    </source>
</evidence>
<feature type="chain" id="PRO_5040510233" description="cellulase" evidence="8">
    <location>
        <begin position="17"/>
        <end position="343"/>
    </location>
</feature>
<dbReference type="EMBL" id="CALLCH030000006">
    <property type="protein sequence ID" value="CAI4212817.1"/>
    <property type="molecule type" value="Genomic_DNA"/>
</dbReference>
<sequence>MKSLLVASLAVAGAYAQSGAWGQCGGNNWSGATSCVAGYTCTYQNDWYSQCLPGANPVTTTTAKTTSTSTTRVSSTLTTSTRAATTTATNPGTSKKFKWFGVNQSVGEFGSGAYPGTLISQGYNTFRVAFAMERMAVGSVTNEFDAAYLRNYTATINHITSSGAWATFWTRLANQFKSNDKVIFDTNNEYHTMDASQVLALNQAAIDGIRSTGATNYIFVEGNQWSGAWSWTIYNTNMINLVDPLNKIVFEMHQYLDSDSSGTSTACVSTTIGVERVTAATKWLRDNGKLGFLGEFAGGANDQCKQAVTGMLNYLQDNSDVWLGALCGTGYQYYNTLLKQYNA</sequence>
<dbReference type="SUPFAM" id="SSF51445">
    <property type="entry name" value="(Trans)glycosidases"/>
    <property type="match status" value="1"/>
</dbReference>
<keyword evidence="11" id="KW-1185">Reference proteome</keyword>
<comment type="similarity">
    <text evidence="2 7">Belongs to the glycosyl hydrolase 5 (cellulase A) family.</text>
</comment>
<organism evidence="10 11">
    <name type="scientific">Parascedosporium putredinis</name>
    <dbReference type="NCBI Taxonomy" id="1442378"/>
    <lineage>
        <taxon>Eukaryota</taxon>
        <taxon>Fungi</taxon>
        <taxon>Dikarya</taxon>
        <taxon>Ascomycota</taxon>
        <taxon>Pezizomycotina</taxon>
        <taxon>Sordariomycetes</taxon>
        <taxon>Hypocreomycetidae</taxon>
        <taxon>Microascales</taxon>
        <taxon>Microascaceae</taxon>
        <taxon>Parascedosporium</taxon>
    </lineage>
</organism>
<feature type="domain" description="CBM1" evidence="9">
    <location>
        <begin position="16"/>
        <end position="52"/>
    </location>
</feature>
<dbReference type="PANTHER" id="PTHR34142">
    <property type="entry name" value="ENDO-BETA-1,4-GLUCANASE A"/>
    <property type="match status" value="1"/>
</dbReference>
<dbReference type="EC" id="3.2.1.4" evidence="3"/>
<keyword evidence="6 7" id="KW-0326">Glycosidase</keyword>